<evidence type="ECO:0000313" key="1">
    <source>
        <dbReference type="EMBL" id="KHM48090.1"/>
    </source>
</evidence>
<dbReference type="Proteomes" id="UP000030993">
    <property type="component" value="Unassembled WGS sequence"/>
</dbReference>
<organism evidence="1 2">
    <name type="scientific">Anaerovibrio lipolyticus</name>
    <dbReference type="NCBI Taxonomy" id="82374"/>
    <lineage>
        <taxon>Bacteria</taxon>
        <taxon>Bacillati</taxon>
        <taxon>Bacillota</taxon>
        <taxon>Negativicutes</taxon>
        <taxon>Selenomonadales</taxon>
        <taxon>Selenomonadaceae</taxon>
        <taxon>Anaerovibrio</taxon>
    </lineage>
</organism>
<protein>
    <recommendedName>
        <fullName evidence="3">DUF2993 domain-containing protein</fullName>
    </recommendedName>
</protein>
<dbReference type="EMBL" id="JSCE01000246">
    <property type="protein sequence ID" value="KHM48090.1"/>
    <property type="molecule type" value="Genomic_DNA"/>
</dbReference>
<evidence type="ECO:0008006" key="3">
    <source>
        <dbReference type="Google" id="ProtNLM"/>
    </source>
</evidence>
<dbReference type="RefSeq" id="WP_037330094.1">
    <property type="nucleotide sequence ID" value="NZ_JSCE01000246.1"/>
</dbReference>
<dbReference type="eggNOG" id="ENOG5030VBA">
    <property type="taxonomic scope" value="Bacteria"/>
</dbReference>
<evidence type="ECO:0000313" key="2">
    <source>
        <dbReference type="Proteomes" id="UP000030993"/>
    </source>
</evidence>
<sequence length="223" mass="24940">MDLPVAIIEAAQNIDWGQVSEVIEDYGPVVQVIQHTWSHQSLMDIMNGSISVPDSVINDALEHRLSNGDYNVKTMTVASHENGKIDIKADTKKLGRIEVSGTIEEMVHNMDDSHVTFKVKERALKDHGLASWFISRMSLSMVQNIFGKIEVEDIPTTIKGNQVTVDLKPVLENTELATTELRGHRLLDLFRVESATPHEGYITVKTKVDVPDDVKEMALNVLR</sequence>
<gene>
    <name evidence="1" type="ORF">NZ47_13320</name>
</gene>
<proteinExistence type="predicted"/>
<accession>A0A0B2JI54</accession>
<name>A0A0B2JI54_9FIRM</name>
<comment type="caution">
    <text evidence="1">The sequence shown here is derived from an EMBL/GenBank/DDBJ whole genome shotgun (WGS) entry which is preliminary data.</text>
</comment>
<reference evidence="1 2" key="1">
    <citation type="journal article" date="2013" name="PLoS ONE">
        <title>Identification and characterization of three novel lipases belonging to families II and V from Anaerovibrio lipolyticus 5ST.</title>
        <authorList>
            <person name="Prive F."/>
            <person name="Kaderbhai N.N."/>
            <person name="Girdwood S."/>
            <person name="Worgan H.J."/>
            <person name="Pinloche E."/>
            <person name="Scollan N.D."/>
            <person name="Huws S.A."/>
            <person name="Newbold C.J."/>
        </authorList>
    </citation>
    <scope>NUCLEOTIDE SEQUENCE [LARGE SCALE GENOMIC DNA]</scope>
    <source>
        <strain evidence="1 2">5S</strain>
    </source>
</reference>
<dbReference type="AlphaFoldDB" id="A0A0B2JI54"/>
<keyword evidence="2" id="KW-1185">Reference proteome</keyword>
<dbReference type="STRING" id="82374.NZ47_13320"/>